<dbReference type="EMBL" id="MU251439">
    <property type="protein sequence ID" value="KAG9235194.1"/>
    <property type="molecule type" value="Genomic_DNA"/>
</dbReference>
<sequence length="230" mass="24884">MARVIGSPGACAGMFTYLANDDPQKVQEGDIEILTNGPRNMVQYTNQPSTDRNGDILDEATVNGTNPGGRDWSEWNVYRYDWMPGKSSWYVNGQSVANIKFQTPKDPAGLMINMWSDGGSWTGNMTTFDQAYLQIQWMELVYNTSGPYEGNGAKKRNVDDFGLAGPLVKRKGSKGCKVVCGVDEQVTKTGTPSVLINNTSPAPLGWKGEGMGAMVLLPLLLVGGAVFGCL</sequence>
<dbReference type="Gene3D" id="2.60.120.200">
    <property type="match status" value="1"/>
</dbReference>
<dbReference type="SUPFAM" id="SSF49899">
    <property type="entry name" value="Concanavalin A-like lectins/glucanases"/>
    <property type="match status" value="1"/>
</dbReference>
<reference evidence="2" key="1">
    <citation type="journal article" date="2021" name="IMA Fungus">
        <title>Genomic characterization of three marine fungi, including Emericellopsis atlantica sp. nov. with signatures of a generalist lifestyle and marine biomass degradation.</title>
        <authorList>
            <person name="Hagestad O.C."/>
            <person name="Hou L."/>
            <person name="Andersen J.H."/>
            <person name="Hansen E.H."/>
            <person name="Altermark B."/>
            <person name="Li C."/>
            <person name="Kuhnert E."/>
            <person name="Cox R.J."/>
            <person name="Crous P.W."/>
            <person name="Spatafora J.W."/>
            <person name="Lail K."/>
            <person name="Amirebrahimi M."/>
            <person name="Lipzen A."/>
            <person name="Pangilinan J."/>
            <person name="Andreopoulos W."/>
            <person name="Hayes R.D."/>
            <person name="Ng V."/>
            <person name="Grigoriev I.V."/>
            <person name="Jackson S.A."/>
            <person name="Sutton T.D.S."/>
            <person name="Dobson A.D.W."/>
            <person name="Rama T."/>
        </authorList>
    </citation>
    <scope>NUCLEOTIDE SEQUENCE</scope>
    <source>
        <strain evidence="2">TRa018bII</strain>
    </source>
</reference>
<proteinExistence type="predicted"/>
<dbReference type="InterPro" id="IPR013320">
    <property type="entry name" value="ConA-like_dom_sf"/>
</dbReference>
<protein>
    <submittedName>
        <fullName evidence="2">Concanavalin A-like lectin/glucanase domain-containing protein</fullName>
    </submittedName>
</protein>
<gene>
    <name evidence="2" type="ORF">BJ875DRAFT_459721</name>
</gene>
<accession>A0A9P7YK47</accession>
<name>A0A9P7YK47_9HELO</name>
<feature type="domain" description="GH16" evidence="1">
    <location>
        <begin position="1"/>
        <end position="146"/>
    </location>
</feature>
<dbReference type="PROSITE" id="PS51762">
    <property type="entry name" value="GH16_2"/>
    <property type="match status" value="1"/>
</dbReference>
<evidence type="ECO:0000313" key="3">
    <source>
        <dbReference type="Proteomes" id="UP000824998"/>
    </source>
</evidence>
<organism evidence="2 3">
    <name type="scientific">Amylocarpus encephaloides</name>
    <dbReference type="NCBI Taxonomy" id="45428"/>
    <lineage>
        <taxon>Eukaryota</taxon>
        <taxon>Fungi</taxon>
        <taxon>Dikarya</taxon>
        <taxon>Ascomycota</taxon>
        <taxon>Pezizomycotina</taxon>
        <taxon>Leotiomycetes</taxon>
        <taxon>Helotiales</taxon>
        <taxon>Helotiales incertae sedis</taxon>
        <taxon>Amylocarpus</taxon>
    </lineage>
</organism>
<keyword evidence="3" id="KW-1185">Reference proteome</keyword>
<comment type="caution">
    <text evidence="2">The sequence shown here is derived from an EMBL/GenBank/DDBJ whole genome shotgun (WGS) entry which is preliminary data.</text>
</comment>
<dbReference type="PANTHER" id="PTHR38121">
    <property type="entry name" value="GH16 DOMAIN-CONTAINING PROTEIN"/>
    <property type="match status" value="1"/>
</dbReference>
<dbReference type="OrthoDB" id="4388755at2759"/>
<dbReference type="PANTHER" id="PTHR38121:SF4">
    <property type="entry name" value="GH16 DOMAIN-CONTAINING PROTEIN-RELATED"/>
    <property type="match status" value="1"/>
</dbReference>
<evidence type="ECO:0000313" key="2">
    <source>
        <dbReference type="EMBL" id="KAG9235194.1"/>
    </source>
</evidence>
<dbReference type="GO" id="GO:0005975">
    <property type="term" value="P:carbohydrate metabolic process"/>
    <property type="evidence" value="ECO:0007669"/>
    <property type="project" value="InterPro"/>
</dbReference>
<dbReference type="InterPro" id="IPR000757">
    <property type="entry name" value="Beta-glucanase-like"/>
</dbReference>
<dbReference type="GO" id="GO:0004553">
    <property type="term" value="F:hydrolase activity, hydrolyzing O-glycosyl compounds"/>
    <property type="evidence" value="ECO:0007669"/>
    <property type="project" value="InterPro"/>
</dbReference>
<dbReference type="Pfam" id="PF00722">
    <property type="entry name" value="Glyco_hydro_16"/>
    <property type="match status" value="1"/>
</dbReference>
<dbReference type="AlphaFoldDB" id="A0A9P7YK47"/>
<dbReference type="CDD" id="cd00413">
    <property type="entry name" value="Glyco_hydrolase_16"/>
    <property type="match status" value="1"/>
</dbReference>
<dbReference type="Proteomes" id="UP000824998">
    <property type="component" value="Unassembled WGS sequence"/>
</dbReference>
<evidence type="ECO:0000259" key="1">
    <source>
        <dbReference type="PROSITE" id="PS51762"/>
    </source>
</evidence>